<comment type="caution">
    <text evidence="5">The sequence shown here is derived from an EMBL/GenBank/DDBJ whole genome shotgun (WGS) entry which is preliminary data.</text>
</comment>
<sequence length="555" mass="59535">MSRIAHEEGLDCLADALTAEDGPDDLAALVEKQLPERPVADPAHPRYRVLGYAYWFRTGFGSEAMRAVSGQEDAVESLFELADEDLVESTEEYSGTLGGLARRRFHVPVNALVTARRAAERFGTWQQGRRADHAAYYLRFARQQITALSTREQWTALLALCSESDNLEAALTYLLDVGSDADVTEALKTLLPIWNRYKPAHGARNLLAAVLDRHLTTSSAELEPLKVVLADTFARRGESETAGTLLDEIASSGASARVRGLSAVASNPEEGVAHLHAALAAAQDSGPVFADTALDLGWAEYFAARADAAMCHVRLALTDATLRGDDLTAGRALLAMSVFVAAVGEEATALGYFERATAKLRRTGNRVLVSELAELAGSCLVRGVAARAANTARMLGACYVWLTPEHYCGESSVADREYEIAALIGDEEYTALFREGACSTPFEVLGLLARCRFGGDPPGVIADGGPPRTVAAPVSPHRDGTDGRAAETHLTVRELEVARLVAEGLTNRQVARRLGISQWTAVNHLRQVMRKLECTSRVQVAGWIHASAGSAEGGG</sequence>
<dbReference type="CDD" id="cd06170">
    <property type="entry name" value="LuxR_C_like"/>
    <property type="match status" value="1"/>
</dbReference>
<dbReference type="PANTHER" id="PTHR44688">
    <property type="entry name" value="DNA-BINDING TRANSCRIPTIONAL ACTIVATOR DEVR_DOSR"/>
    <property type="match status" value="1"/>
</dbReference>
<gene>
    <name evidence="5" type="ORF">GCM10009839_52300</name>
</gene>
<evidence type="ECO:0000313" key="5">
    <source>
        <dbReference type="EMBL" id="GAA2042880.1"/>
    </source>
</evidence>
<feature type="domain" description="HTH luxR-type" evidence="4">
    <location>
        <begin position="483"/>
        <end position="548"/>
    </location>
</feature>
<evidence type="ECO:0000256" key="2">
    <source>
        <dbReference type="ARBA" id="ARBA00023125"/>
    </source>
</evidence>
<dbReference type="EMBL" id="BAAAQN010000034">
    <property type="protein sequence ID" value="GAA2042880.1"/>
    <property type="molecule type" value="Genomic_DNA"/>
</dbReference>
<organism evidence="5 6">
    <name type="scientific">Catenulispora yoronensis</name>
    <dbReference type="NCBI Taxonomy" id="450799"/>
    <lineage>
        <taxon>Bacteria</taxon>
        <taxon>Bacillati</taxon>
        <taxon>Actinomycetota</taxon>
        <taxon>Actinomycetes</taxon>
        <taxon>Catenulisporales</taxon>
        <taxon>Catenulisporaceae</taxon>
        <taxon>Catenulispora</taxon>
    </lineage>
</organism>
<proteinExistence type="predicted"/>
<dbReference type="Pfam" id="PF00196">
    <property type="entry name" value="GerE"/>
    <property type="match status" value="1"/>
</dbReference>
<dbReference type="InterPro" id="IPR036388">
    <property type="entry name" value="WH-like_DNA-bd_sf"/>
</dbReference>
<reference evidence="5 6" key="1">
    <citation type="journal article" date="2019" name="Int. J. Syst. Evol. Microbiol.">
        <title>The Global Catalogue of Microorganisms (GCM) 10K type strain sequencing project: providing services to taxonomists for standard genome sequencing and annotation.</title>
        <authorList>
            <consortium name="The Broad Institute Genomics Platform"/>
            <consortium name="The Broad Institute Genome Sequencing Center for Infectious Disease"/>
            <person name="Wu L."/>
            <person name="Ma J."/>
        </authorList>
    </citation>
    <scope>NUCLEOTIDE SEQUENCE [LARGE SCALE GENOMIC DNA]</scope>
    <source>
        <strain evidence="5 6">JCM 16014</strain>
    </source>
</reference>
<dbReference type="SUPFAM" id="SSF46894">
    <property type="entry name" value="C-terminal effector domain of the bipartite response regulators"/>
    <property type="match status" value="1"/>
</dbReference>
<evidence type="ECO:0000256" key="1">
    <source>
        <dbReference type="ARBA" id="ARBA00023015"/>
    </source>
</evidence>
<keyword evidence="3" id="KW-0804">Transcription</keyword>
<keyword evidence="6" id="KW-1185">Reference proteome</keyword>
<evidence type="ECO:0000259" key="4">
    <source>
        <dbReference type="PROSITE" id="PS50043"/>
    </source>
</evidence>
<keyword evidence="1" id="KW-0805">Transcription regulation</keyword>
<protein>
    <recommendedName>
        <fullName evidence="4">HTH luxR-type domain-containing protein</fullName>
    </recommendedName>
</protein>
<dbReference type="Proteomes" id="UP001500751">
    <property type="component" value="Unassembled WGS sequence"/>
</dbReference>
<dbReference type="PRINTS" id="PR00038">
    <property type="entry name" value="HTHLUXR"/>
</dbReference>
<dbReference type="PROSITE" id="PS50043">
    <property type="entry name" value="HTH_LUXR_2"/>
    <property type="match status" value="1"/>
</dbReference>
<dbReference type="SMART" id="SM00421">
    <property type="entry name" value="HTH_LUXR"/>
    <property type="match status" value="1"/>
</dbReference>
<dbReference type="InterPro" id="IPR016032">
    <property type="entry name" value="Sig_transdc_resp-reg_C-effctor"/>
</dbReference>
<dbReference type="Gene3D" id="1.10.10.10">
    <property type="entry name" value="Winged helix-like DNA-binding domain superfamily/Winged helix DNA-binding domain"/>
    <property type="match status" value="1"/>
</dbReference>
<accession>A0ABN2USY6</accession>
<evidence type="ECO:0000256" key="3">
    <source>
        <dbReference type="ARBA" id="ARBA00023163"/>
    </source>
</evidence>
<evidence type="ECO:0000313" key="6">
    <source>
        <dbReference type="Proteomes" id="UP001500751"/>
    </source>
</evidence>
<name>A0ABN2USY6_9ACTN</name>
<dbReference type="PANTHER" id="PTHR44688:SF16">
    <property type="entry name" value="DNA-BINDING TRANSCRIPTIONAL ACTIVATOR DEVR_DOSR"/>
    <property type="match status" value="1"/>
</dbReference>
<keyword evidence="2" id="KW-0238">DNA-binding</keyword>
<dbReference type="InterPro" id="IPR000792">
    <property type="entry name" value="Tscrpt_reg_LuxR_C"/>
</dbReference>